<evidence type="ECO:0000313" key="2">
    <source>
        <dbReference type="EMBL" id="CAI9762771.1"/>
    </source>
</evidence>
<keyword evidence="3" id="KW-1185">Reference proteome</keyword>
<organism evidence="2 3">
    <name type="scientific">Fraxinus pennsylvanica</name>
    <dbReference type="NCBI Taxonomy" id="56036"/>
    <lineage>
        <taxon>Eukaryota</taxon>
        <taxon>Viridiplantae</taxon>
        <taxon>Streptophyta</taxon>
        <taxon>Embryophyta</taxon>
        <taxon>Tracheophyta</taxon>
        <taxon>Spermatophyta</taxon>
        <taxon>Magnoliopsida</taxon>
        <taxon>eudicotyledons</taxon>
        <taxon>Gunneridae</taxon>
        <taxon>Pentapetalae</taxon>
        <taxon>asterids</taxon>
        <taxon>lamiids</taxon>
        <taxon>Lamiales</taxon>
        <taxon>Oleaceae</taxon>
        <taxon>Oleeae</taxon>
        <taxon>Fraxinus</taxon>
    </lineage>
</organism>
<name>A0AAD1Z789_9LAMI</name>
<gene>
    <name evidence="2" type="ORF">FPE_LOCUS10201</name>
</gene>
<proteinExistence type="predicted"/>
<evidence type="ECO:0000256" key="1">
    <source>
        <dbReference type="SAM" id="MobiDB-lite"/>
    </source>
</evidence>
<dbReference type="EMBL" id="OU503041">
    <property type="protein sequence ID" value="CAI9762771.1"/>
    <property type="molecule type" value="Genomic_DNA"/>
</dbReference>
<dbReference type="GO" id="GO:0010089">
    <property type="term" value="P:xylem development"/>
    <property type="evidence" value="ECO:0007669"/>
    <property type="project" value="InterPro"/>
</dbReference>
<dbReference type="PANTHER" id="PTHR35301:SF2">
    <property type="match status" value="1"/>
</dbReference>
<dbReference type="GO" id="GO:0033612">
    <property type="term" value="F:receptor serine/threonine kinase binding"/>
    <property type="evidence" value="ECO:0007669"/>
    <property type="project" value="InterPro"/>
</dbReference>
<protein>
    <submittedName>
        <fullName evidence="2">Uncharacterized protein</fullName>
    </submittedName>
</protein>
<feature type="region of interest" description="Disordered" evidence="1">
    <location>
        <begin position="77"/>
        <end position="107"/>
    </location>
</feature>
<dbReference type="InterPro" id="IPR037495">
    <property type="entry name" value="CLE41/42/44"/>
</dbReference>
<reference evidence="2" key="1">
    <citation type="submission" date="2023-05" db="EMBL/GenBank/DDBJ databases">
        <authorList>
            <person name="Huff M."/>
        </authorList>
    </citation>
    <scope>NUCLEOTIDE SEQUENCE</scope>
</reference>
<dbReference type="GO" id="GO:0048046">
    <property type="term" value="C:apoplast"/>
    <property type="evidence" value="ECO:0007669"/>
    <property type="project" value="TreeGrafter"/>
</dbReference>
<evidence type="ECO:0000313" key="3">
    <source>
        <dbReference type="Proteomes" id="UP000834106"/>
    </source>
</evidence>
<accession>A0AAD1Z789</accession>
<dbReference type="PANTHER" id="PTHR35301">
    <property type="entry name" value="CLAVATA3/ESR (CLE)-RELATED PROTEIN 41-RELATED"/>
    <property type="match status" value="1"/>
</dbReference>
<dbReference type="AlphaFoldDB" id="A0AAD1Z789"/>
<sequence length="107" mass="11413">MAETSKKACKTFTKSQAMSLFIFLLFIVPLSARRIKSLAILEVPLASHGRVVLDSHTRNQCTTKFHGGATTTSVAAAGGTATARSTNREFQAEAHNVPSGPNPEGNR</sequence>
<dbReference type="Proteomes" id="UP000834106">
    <property type="component" value="Chromosome 6"/>
</dbReference>